<dbReference type="SUPFAM" id="SSF53182">
    <property type="entry name" value="Pyrrolidone carboxyl peptidase (pyroglutamate aminopeptidase)"/>
    <property type="match status" value="1"/>
</dbReference>
<comment type="caution">
    <text evidence="11">The sequence shown here is derived from an EMBL/GenBank/DDBJ whole genome shotgun (WGS) entry which is preliminary data.</text>
</comment>
<evidence type="ECO:0000256" key="2">
    <source>
        <dbReference type="ARBA" id="ARBA00002280"/>
    </source>
</evidence>
<dbReference type="PANTHER" id="PTHR23402:SF1">
    <property type="entry name" value="PYROGLUTAMYL-PEPTIDASE I"/>
    <property type="match status" value="1"/>
</dbReference>
<sequence length="212" mass="22091">MLLTGFEPFGGEAVNPSQEIVRALDGATIAAHRVVGSVLPVSFAATVPMLEDLVERHRPMLVLALGQAGGRSEISLERIAVNLVDARIADNDGLQPIDVPVVAGAPAAYFTNLPAKAIVAELRTRGIPAAPSLSAGSFVCNQVFFALAHLLATRLPEARGGFVHVPWLPQQAARQPGQPSMALATMIEGIHAAIECALAVQEDLATSGGTTH</sequence>
<dbReference type="Pfam" id="PF01470">
    <property type="entry name" value="Peptidase_C15"/>
    <property type="match status" value="1"/>
</dbReference>
<evidence type="ECO:0000313" key="11">
    <source>
        <dbReference type="EMBL" id="TCO39870.1"/>
    </source>
</evidence>
<evidence type="ECO:0000313" key="12">
    <source>
        <dbReference type="Proteomes" id="UP000294862"/>
    </source>
</evidence>
<evidence type="ECO:0000256" key="6">
    <source>
        <dbReference type="ARBA" id="ARBA00022670"/>
    </source>
</evidence>
<evidence type="ECO:0000256" key="4">
    <source>
        <dbReference type="ARBA" id="ARBA00006641"/>
    </source>
</evidence>
<dbReference type="InterPro" id="IPR016125">
    <property type="entry name" value="Peptidase_C15-like"/>
</dbReference>
<dbReference type="PANTHER" id="PTHR23402">
    <property type="entry name" value="PROTEASE FAMILY C15 PYROGLUTAMYL-PEPTIDASE I-RELATED"/>
    <property type="match status" value="1"/>
</dbReference>
<evidence type="ECO:0000256" key="10">
    <source>
        <dbReference type="PROSITE-ProRule" id="PRU10076"/>
    </source>
</evidence>
<dbReference type="EMBL" id="SLWQ01000006">
    <property type="protein sequence ID" value="TCO39870.1"/>
    <property type="molecule type" value="Genomic_DNA"/>
</dbReference>
<dbReference type="GO" id="GO:0006508">
    <property type="term" value="P:proteolysis"/>
    <property type="evidence" value="ECO:0007669"/>
    <property type="project" value="UniProtKB-KW"/>
</dbReference>
<dbReference type="PROSITE" id="PS01333">
    <property type="entry name" value="PYRASE_GLU"/>
    <property type="match status" value="1"/>
</dbReference>
<feature type="active site" evidence="9">
    <location>
        <position position="164"/>
    </location>
</feature>
<evidence type="ECO:0000256" key="3">
    <source>
        <dbReference type="ARBA" id="ARBA00004496"/>
    </source>
</evidence>
<dbReference type="GO" id="GO:0016920">
    <property type="term" value="F:pyroglutamyl-peptidase activity"/>
    <property type="evidence" value="ECO:0007669"/>
    <property type="project" value="UniProtKB-UniRule"/>
</dbReference>
<comment type="similarity">
    <text evidence="4 9">Belongs to the peptidase C15 family.</text>
</comment>
<dbReference type="GO" id="GO:0005829">
    <property type="term" value="C:cytosol"/>
    <property type="evidence" value="ECO:0007669"/>
    <property type="project" value="InterPro"/>
</dbReference>
<organism evidence="11 12">
    <name type="scientific">Dokdonella fugitiva</name>
    <dbReference type="NCBI Taxonomy" id="328517"/>
    <lineage>
        <taxon>Bacteria</taxon>
        <taxon>Pseudomonadati</taxon>
        <taxon>Pseudomonadota</taxon>
        <taxon>Gammaproteobacteria</taxon>
        <taxon>Lysobacterales</taxon>
        <taxon>Rhodanobacteraceae</taxon>
        <taxon>Dokdonella</taxon>
    </lineage>
</organism>
<comment type="catalytic activity">
    <reaction evidence="1 9 10">
        <text>Release of an N-terminal pyroglutamyl group from a polypeptide, the second amino acid generally not being Pro.</text>
        <dbReference type="EC" id="3.4.19.3"/>
    </reaction>
</comment>
<keyword evidence="7 9" id="KW-0378">Hydrolase</keyword>
<dbReference type="InterPro" id="IPR029762">
    <property type="entry name" value="PGP-I_bact-type"/>
</dbReference>
<keyword evidence="8 9" id="KW-0788">Thiol protease</keyword>
<dbReference type="InterPro" id="IPR033693">
    <property type="entry name" value="PGPEP1_Glu_AS"/>
</dbReference>
<dbReference type="Proteomes" id="UP000294862">
    <property type="component" value="Unassembled WGS sequence"/>
</dbReference>
<dbReference type="EC" id="3.4.19.3" evidence="9"/>
<protein>
    <recommendedName>
        <fullName evidence="9">Pyrrolidone-carboxylate peptidase</fullName>
        <ecNumber evidence="9">3.4.19.3</ecNumber>
    </recommendedName>
    <alternativeName>
        <fullName evidence="9">5-oxoprolyl-peptidase</fullName>
    </alternativeName>
    <alternativeName>
        <fullName evidence="9">Pyroglutamyl-peptidase I</fullName>
        <shortName evidence="9">PGP-I</shortName>
        <shortName evidence="9">Pyrase</shortName>
    </alternativeName>
</protein>
<dbReference type="NCBIfam" id="NF009676">
    <property type="entry name" value="PRK13197.1"/>
    <property type="match status" value="1"/>
</dbReference>
<feature type="active site" evidence="9 10">
    <location>
        <position position="77"/>
    </location>
</feature>
<gene>
    <name evidence="9" type="primary">pcp</name>
    <name evidence="11" type="ORF">EV148_10612</name>
</gene>
<name>A0A4V2S2B9_9GAMM</name>
<comment type="function">
    <text evidence="2 9">Removes 5-oxoproline from various penultimate amino acid residues except L-proline.</text>
</comment>
<accession>A0A4V2S2B9</accession>
<dbReference type="FunFam" id="3.40.630.20:FF:000001">
    <property type="entry name" value="Pyrrolidone-carboxylate peptidase"/>
    <property type="match status" value="1"/>
</dbReference>
<comment type="subunit">
    <text evidence="9">Homotetramer.</text>
</comment>
<evidence type="ECO:0000256" key="9">
    <source>
        <dbReference type="HAMAP-Rule" id="MF_00417"/>
    </source>
</evidence>
<dbReference type="InterPro" id="IPR000816">
    <property type="entry name" value="Peptidase_C15"/>
</dbReference>
<dbReference type="HAMAP" id="MF_00417">
    <property type="entry name" value="Pyrrolid_peptidase"/>
    <property type="match status" value="1"/>
</dbReference>
<feature type="active site" evidence="9">
    <location>
        <position position="140"/>
    </location>
</feature>
<evidence type="ECO:0000256" key="8">
    <source>
        <dbReference type="ARBA" id="ARBA00022807"/>
    </source>
</evidence>
<evidence type="ECO:0000256" key="1">
    <source>
        <dbReference type="ARBA" id="ARBA00001770"/>
    </source>
</evidence>
<keyword evidence="12" id="KW-1185">Reference proteome</keyword>
<dbReference type="CDD" id="cd00501">
    <property type="entry name" value="Peptidase_C15"/>
    <property type="match status" value="1"/>
</dbReference>
<proteinExistence type="inferred from homology"/>
<dbReference type="NCBIfam" id="TIGR00504">
    <property type="entry name" value="pyro_pdase"/>
    <property type="match status" value="1"/>
</dbReference>
<evidence type="ECO:0000256" key="5">
    <source>
        <dbReference type="ARBA" id="ARBA00022490"/>
    </source>
</evidence>
<dbReference type="PRINTS" id="PR00706">
    <property type="entry name" value="PYROGLUPTASE"/>
</dbReference>
<evidence type="ECO:0000256" key="7">
    <source>
        <dbReference type="ARBA" id="ARBA00022801"/>
    </source>
</evidence>
<dbReference type="InterPro" id="IPR036440">
    <property type="entry name" value="Peptidase_C15-like_sf"/>
</dbReference>
<dbReference type="Gene3D" id="3.40.630.20">
    <property type="entry name" value="Peptidase C15, pyroglutamyl peptidase I-like"/>
    <property type="match status" value="1"/>
</dbReference>
<reference evidence="11 12" key="1">
    <citation type="journal article" date="2015" name="Stand. Genomic Sci.">
        <title>Genomic Encyclopedia of Bacterial and Archaeal Type Strains, Phase III: the genomes of soil and plant-associated and newly described type strains.</title>
        <authorList>
            <person name="Whitman W.B."/>
            <person name="Woyke T."/>
            <person name="Klenk H.P."/>
            <person name="Zhou Y."/>
            <person name="Lilburn T.G."/>
            <person name="Beck B.J."/>
            <person name="De Vos P."/>
            <person name="Vandamme P."/>
            <person name="Eisen J.A."/>
            <person name="Garrity G."/>
            <person name="Hugenholtz P."/>
            <person name="Kyrpides N.C."/>
        </authorList>
    </citation>
    <scope>NUCLEOTIDE SEQUENCE [LARGE SCALE GENOMIC DNA]</scope>
    <source>
        <strain evidence="11 12">A3</strain>
    </source>
</reference>
<comment type="subcellular location">
    <subcellularLocation>
        <location evidence="3 9">Cytoplasm</location>
    </subcellularLocation>
</comment>
<dbReference type="AlphaFoldDB" id="A0A4V2S2B9"/>
<keyword evidence="6 9" id="KW-0645">Protease</keyword>
<keyword evidence="5 9" id="KW-0963">Cytoplasm</keyword>
<dbReference type="PIRSF" id="PIRSF015592">
    <property type="entry name" value="Prld-crbxl_pptds"/>
    <property type="match status" value="1"/>
</dbReference>